<keyword evidence="3" id="KW-0804">Transcription</keyword>
<dbReference type="PROSITE" id="PS01124">
    <property type="entry name" value="HTH_ARAC_FAMILY_2"/>
    <property type="match status" value="1"/>
</dbReference>
<dbReference type="PRINTS" id="PR00032">
    <property type="entry name" value="HTHARAC"/>
</dbReference>
<reference evidence="5 6" key="1">
    <citation type="submission" date="2019-06" db="EMBL/GenBank/DDBJ databases">
        <title>Sequencing the genomes of 1000 actinobacteria strains.</title>
        <authorList>
            <person name="Klenk H.-P."/>
        </authorList>
    </citation>
    <scope>NUCLEOTIDE SEQUENCE [LARGE SCALE GENOMIC DNA]</scope>
    <source>
        <strain evidence="5 6">DSM 45511</strain>
    </source>
</reference>
<dbReference type="PANTHER" id="PTHR46796">
    <property type="entry name" value="HTH-TYPE TRANSCRIPTIONAL ACTIVATOR RHAS-RELATED"/>
    <property type="match status" value="1"/>
</dbReference>
<dbReference type="GO" id="GO:0003700">
    <property type="term" value="F:DNA-binding transcription factor activity"/>
    <property type="evidence" value="ECO:0007669"/>
    <property type="project" value="InterPro"/>
</dbReference>
<organism evidence="5 6">
    <name type="scientific">Pseudonocardia cypriaca</name>
    <dbReference type="NCBI Taxonomy" id="882449"/>
    <lineage>
        <taxon>Bacteria</taxon>
        <taxon>Bacillati</taxon>
        <taxon>Actinomycetota</taxon>
        <taxon>Actinomycetes</taxon>
        <taxon>Pseudonocardiales</taxon>
        <taxon>Pseudonocardiaceae</taxon>
        <taxon>Pseudonocardia</taxon>
    </lineage>
</organism>
<dbReference type="SUPFAM" id="SSF46689">
    <property type="entry name" value="Homeodomain-like"/>
    <property type="match status" value="1"/>
</dbReference>
<dbReference type="OrthoDB" id="9799345at2"/>
<gene>
    <name evidence="5" type="ORF">FB388_5626</name>
</gene>
<dbReference type="PANTHER" id="PTHR46796:SF6">
    <property type="entry name" value="ARAC SUBFAMILY"/>
    <property type="match status" value="1"/>
</dbReference>
<feature type="domain" description="HTH araC/xylS-type" evidence="4">
    <location>
        <begin position="213"/>
        <end position="314"/>
    </location>
</feature>
<keyword evidence="1" id="KW-0805">Transcription regulation</keyword>
<dbReference type="InterPro" id="IPR018060">
    <property type="entry name" value="HTH_AraC"/>
</dbReference>
<evidence type="ECO:0000259" key="4">
    <source>
        <dbReference type="PROSITE" id="PS01124"/>
    </source>
</evidence>
<dbReference type="AlphaFoldDB" id="A0A543FX35"/>
<dbReference type="EMBL" id="VFPH01000002">
    <property type="protein sequence ID" value="TQM38393.1"/>
    <property type="molecule type" value="Genomic_DNA"/>
</dbReference>
<dbReference type="InterPro" id="IPR050204">
    <property type="entry name" value="AraC_XylS_family_regulators"/>
</dbReference>
<dbReference type="Pfam" id="PF12833">
    <property type="entry name" value="HTH_18"/>
    <property type="match status" value="1"/>
</dbReference>
<dbReference type="InterPro" id="IPR020449">
    <property type="entry name" value="Tscrpt_reg_AraC-type_HTH"/>
</dbReference>
<proteinExistence type="predicted"/>
<protein>
    <submittedName>
        <fullName evidence="5">AraC-like DNA-binding protein</fullName>
    </submittedName>
</protein>
<evidence type="ECO:0000256" key="2">
    <source>
        <dbReference type="ARBA" id="ARBA00023125"/>
    </source>
</evidence>
<accession>A0A543FX35</accession>
<dbReference type="Gene3D" id="1.10.10.60">
    <property type="entry name" value="Homeodomain-like"/>
    <property type="match status" value="1"/>
</dbReference>
<evidence type="ECO:0000256" key="1">
    <source>
        <dbReference type="ARBA" id="ARBA00023015"/>
    </source>
</evidence>
<dbReference type="GO" id="GO:0043565">
    <property type="term" value="F:sequence-specific DNA binding"/>
    <property type="evidence" value="ECO:0007669"/>
    <property type="project" value="InterPro"/>
</dbReference>
<evidence type="ECO:0000256" key="3">
    <source>
        <dbReference type="ARBA" id="ARBA00023163"/>
    </source>
</evidence>
<dbReference type="PROSITE" id="PS00041">
    <property type="entry name" value="HTH_ARAC_FAMILY_1"/>
    <property type="match status" value="1"/>
</dbReference>
<name>A0A543FX35_9PSEU</name>
<dbReference type="InterPro" id="IPR018062">
    <property type="entry name" value="HTH_AraC-typ_CS"/>
</dbReference>
<dbReference type="Proteomes" id="UP000319818">
    <property type="component" value="Unassembled WGS sequence"/>
</dbReference>
<keyword evidence="2 5" id="KW-0238">DNA-binding</keyword>
<dbReference type="RefSeq" id="WP_142105068.1">
    <property type="nucleotide sequence ID" value="NZ_VFPH01000002.1"/>
</dbReference>
<dbReference type="Pfam" id="PF14525">
    <property type="entry name" value="AraC_binding_2"/>
    <property type="match status" value="1"/>
</dbReference>
<dbReference type="SMART" id="SM00342">
    <property type="entry name" value="HTH_ARAC"/>
    <property type="match status" value="1"/>
</dbReference>
<comment type="caution">
    <text evidence="5">The sequence shown here is derived from an EMBL/GenBank/DDBJ whole genome shotgun (WGS) entry which is preliminary data.</text>
</comment>
<evidence type="ECO:0000313" key="6">
    <source>
        <dbReference type="Proteomes" id="UP000319818"/>
    </source>
</evidence>
<dbReference type="InterPro" id="IPR009057">
    <property type="entry name" value="Homeodomain-like_sf"/>
</dbReference>
<dbReference type="InterPro" id="IPR035418">
    <property type="entry name" value="AraC-bd_2"/>
</dbReference>
<evidence type="ECO:0000313" key="5">
    <source>
        <dbReference type="EMBL" id="TQM38393.1"/>
    </source>
</evidence>
<sequence>MPYVLDTAGIPPGDRAEAVHVAMTQASAPCYVIHEAQGGDVHARMGLWDLGPANIFTTRASGIRLLRTAKQAKQDVMPVVALSAQQQSVGRHEQLARQAIVAPGGLMAVDLSAPYDFSWSGDGAAGCVQIPIDQLGLPIDVVRRAVGGLHNSPMYRLVADHVAHLAVNADRLSADPAAADLGAATIELARALLLSAAHADRHSREVLAETLLTRVRAYVRQHLKDPDLRAATIAAAHNVSLRHLYKVFARADRSLEQWIIAERLRGAREELLRPESRQRSIAAIARSWGFRDPTHFARRFLSAYGVTPTEWRRRSEADG</sequence>
<keyword evidence="6" id="KW-1185">Reference proteome</keyword>